<keyword evidence="7" id="KW-1185">Reference proteome</keyword>
<dbReference type="InterPro" id="IPR001173">
    <property type="entry name" value="Glyco_trans_2-like"/>
</dbReference>
<evidence type="ECO:0000313" key="7">
    <source>
        <dbReference type="Proteomes" id="UP001596189"/>
    </source>
</evidence>
<evidence type="ECO:0000256" key="2">
    <source>
        <dbReference type="ARBA" id="ARBA00022676"/>
    </source>
</evidence>
<name>A0ABW1JCF5_9ACTN</name>
<proteinExistence type="inferred from homology"/>
<evidence type="ECO:0000256" key="4">
    <source>
        <dbReference type="SAM" id="MobiDB-lite"/>
    </source>
</evidence>
<dbReference type="InterPro" id="IPR050834">
    <property type="entry name" value="Glycosyltransf_2"/>
</dbReference>
<dbReference type="GO" id="GO:0016757">
    <property type="term" value="F:glycosyltransferase activity"/>
    <property type="evidence" value="ECO:0007669"/>
    <property type="project" value="UniProtKB-KW"/>
</dbReference>
<dbReference type="Gene3D" id="3.90.550.10">
    <property type="entry name" value="Spore Coat Polysaccharide Biosynthesis Protein SpsA, Chain A"/>
    <property type="match status" value="1"/>
</dbReference>
<accession>A0ABW1JCF5</accession>
<dbReference type="PANTHER" id="PTHR43685:SF5">
    <property type="entry name" value="GLYCOSYLTRANSFERASE EPSE-RELATED"/>
    <property type="match status" value="1"/>
</dbReference>
<comment type="similarity">
    <text evidence="1">Belongs to the glycosyltransferase 2 family.</text>
</comment>
<gene>
    <name evidence="6" type="ORF">ACFQDO_07675</name>
</gene>
<sequence length="298" mass="32904">MAEAFTLLMPVYRQDRPQMLRRAFTSTVHEQLRRPAEVVVVQDGAIGRELASALESLESTSPVPVRRLRLSRSVGLAQALQCGLSACSHDVIARMDADDISLPERFARQLPLLEAGFDLVGSAIEEIGDDESRAGVVRVPPTTAEEIAREARWRSPFNHPSVVYRRSAVLHAGGYRELPLLEDYWLFARMIGSGARTANLAQALVLYRIGAGSYERRGGLRLLRSEVALQRRLRSEGFIGGREQLRNVAVRGGYRLVPVALRRRAYRRAFTTTCTVAEPVSPPAGSPPPLPRRSGTVA</sequence>
<evidence type="ECO:0000313" key="6">
    <source>
        <dbReference type="EMBL" id="MFC6007007.1"/>
    </source>
</evidence>
<evidence type="ECO:0000259" key="5">
    <source>
        <dbReference type="Pfam" id="PF00535"/>
    </source>
</evidence>
<reference evidence="7" key="1">
    <citation type="journal article" date="2019" name="Int. J. Syst. Evol. Microbiol.">
        <title>The Global Catalogue of Microorganisms (GCM) 10K type strain sequencing project: providing services to taxonomists for standard genome sequencing and annotation.</title>
        <authorList>
            <consortium name="The Broad Institute Genomics Platform"/>
            <consortium name="The Broad Institute Genome Sequencing Center for Infectious Disease"/>
            <person name="Wu L."/>
            <person name="Ma J."/>
        </authorList>
    </citation>
    <scope>NUCLEOTIDE SEQUENCE [LARGE SCALE GENOMIC DNA]</scope>
    <source>
        <strain evidence="7">KACC 14249</strain>
    </source>
</reference>
<dbReference type="Pfam" id="PF00535">
    <property type="entry name" value="Glycos_transf_2"/>
    <property type="match status" value="1"/>
</dbReference>
<dbReference type="RefSeq" id="WP_345718469.1">
    <property type="nucleotide sequence ID" value="NZ_BAABFP010000008.1"/>
</dbReference>
<dbReference type="EC" id="2.4.-.-" evidence="6"/>
<keyword evidence="2 6" id="KW-0328">Glycosyltransferase</keyword>
<dbReference type="InterPro" id="IPR029044">
    <property type="entry name" value="Nucleotide-diphossugar_trans"/>
</dbReference>
<organism evidence="6 7">
    <name type="scientific">Angustibacter luteus</name>
    <dbReference type="NCBI Taxonomy" id="658456"/>
    <lineage>
        <taxon>Bacteria</taxon>
        <taxon>Bacillati</taxon>
        <taxon>Actinomycetota</taxon>
        <taxon>Actinomycetes</taxon>
        <taxon>Kineosporiales</taxon>
        <taxon>Kineosporiaceae</taxon>
    </lineage>
</organism>
<feature type="domain" description="Glycosyltransferase 2-like" evidence="5">
    <location>
        <begin position="7"/>
        <end position="168"/>
    </location>
</feature>
<dbReference type="EMBL" id="JBHSRD010000003">
    <property type="protein sequence ID" value="MFC6007007.1"/>
    <property type="molecule type" value="Genomic_DNA"/>
</dbReference>
<feature type="region of interest" description="Disordered" evidence="4">
    <location>
        <begin position="277"/>
        <end position="298"/>
    </location>
</feature>
<comment type="caution">
    <text evidence="6">The sequence shown here is derived from an EMBL/GenBank/DDBJ whole genome shotgun (WGS) entry which is preliminary data.</text>
</comment>
<protein>
    <submittedName>
        <fullName evidence="6">Glycosyltransferase</fullName>
        <ecNumber evidence="6">2.4.-.-</ecNumber>
    </submittedName>
</protein>
<evidence type="ECO:0000256" key="3">
    <source>
        <dbReference type="ARBA" id="ARBA00022679"/>
    </source>
</evidence>
<dbReference type="Proteomes" id="UP001596189">
    <property type="component" value="Unassembled WGS sequence"/>
</dbReference>
<feature type="compositionally biased region" description="Pro residues" evidence="4">
    <location>
        <begin position="280"/>
        <end position="291"/>
    </location>
</feature>
<evidence type="ECO:0000256" key="1">
    <source>
        <dbReference type="ARBA" id="ARBA00006739"/>
    </source>
</evidence>
<keyword evidence="3 6" id="KW-0808">Transferase</keyword>
<dbReference type="SUPFAM" id="SSF53448">
    <property type="entry name" value="Nucleotide-diphospho-sugar transferases"/>
    <property type="match status" value="1"/>
</dbReference>
<dbReference type="PANTHER" id="PTHR43685">
    <property type="entry name" value="GLYCOSYLTRANSFERASE"/>
    <property type="match status" value="1"/>
</dbReference>